<dbReference type="InterPro" id="IPR017336">
    <property type="entry name" value="Snurportin-1"/>
</dbReference>
<dbReference type="SUPFAM" id="SSF56091">
    <property type="entry name" value="DNA ligase/mRNA capping enzyme, catalytic domain"/>
    <property type="match status" value="1"/>
</dbReference>
<comment type="caution">
    <text evidence="12">The sequence shown here is derived from an EMBL/GenBank/DDBJ whole genome shotgun (WGS) entry which is preliminary data.</text>
</comment>
<dbReference type="VEuPathDB" id="FungiDB:PC110_g9698"/>
<evidence type="ECO:0000256" key="9">
    <source>
        <dbReference type="ARBA" id="ARBA00023242"/>
    </source>
</evidence>
<evidence type="ECO:0000259" key="11">
    <source>
        <dbReference type="Pfam" id="PF21974"/>
    </source>
</evidence>
<dbReference type="EMBL" id="RCMI01000228">
    <property type="protein sequence ID" value="KAG2924254.1"/>
    <property type="molecule type" value="Genomic_DNA"/>
</dbReference>
<gene>
    <name evidence="13" type="ORF">PC115_g8696</name>
    <name evidence="12" type="ORF">PC117_g18587</name>
</gene>
<reference evidence="12" key="1">
    <citation type="submission" date="2018-10" db="EMBL/GenBank/DDBJ databases">
        <title>Effector identification in a new, highly contiguous assembly of the strawberry crown rot pathogen Phytophthora cactorum.</title>
        <authorList>
            <person name="Armitage A.D."/>
            <person name="Nellist C.F."/>
            <person name="Bates H."/>
            <person name="Vickerstaff R.J."/>
            <person name="Harrison R.J."/>
        </authorList>
    </citation>
    <scope>NUCLEOTIDE SEQUENCE</scope>
    <source>
        <strain evidence="13">4032</strain>
        <strain evidence="12">4040</strain>
    </source>
</reference>
<proteinExistence type="inferred from homology"/>
<feature type="compositionally biased region" description="Basic and acidic residues" evidence="10">
    <location>
        <begin position="72"/>
        <end position="83"/>
    </location>
</feature>
<evidence type="ECO:0000256" key="5">
    <source>
        <dbReference type="ARBA" id="ARBA00016034"/>
    </source>
</evidence>
<dbReference type="Proteomes" id="UP000736787">
    <property type="component" value="Unassembled WGS sequence"/>
</dbReference>
<evidence type="ECO:0000256" key="1">
    <source>
        <dbReference type="ARBA" id="ARBA00003975"/>
    </source>
</evidence>
<evidence type="ECO:0000256" key="7">
    <source>
        <dbReference type="ARBA" id="ARBA00022490"/>
    </source>
</evidence>
<comment type="subcellular location">
    <subcellularLocation>
        <location evidence="3">Cytoplasm</location>
    </subcellularLocation>
    <subcellularLocation>
        <location evidence="2">Nucleus</location>
    </subcellularLocation>
</comment>
<dbReference type="PANTHER" id="PTHR13403">
    <property type="entry name" value="SNURPORTIN1 RNUT1 PROTEIN RNA, U TRANSPORTER 1"/>
    <property type="match status" value="1"/>
</dbReference>
<evidence type="ECO:0000313" key="13">
    <source>
        <dbReference type="EMBL" id="KAG2924254.1"/>
    </source>
</evidence>
<evidence type="ECO:0000313" key="12">
    <source>
        <dbReference type="EMBL" id="KAG2913393.1"/>
    </source>
</evidence>
<evidence type="ECO:0000256" key="3">
    <source>
        <dbReference type="ARBA" id="ARBA00004496"/>
    </source>
</evidence>
<evidence type="ECO:0000256" key="4">
    <source>
        <dbReference type="ARBA" id="ARBA00007540"/>
    </source>
</evidence>
<feature type="compositionally biased region" description="Low complexity" evidence="10">
    <location>
        <begin position="19"/>
        <end position="29"/>
    </location>
</feature>
<organism evidence="12 14">
    <name type="scientific">Phytophthora cactorum</name>
    <dbReference type="NCBI Taxonomy" id="29920"/>
    <lineage>
        <taxon>Eukaryota</taxon>
        <taxon>Sar</taxon>
        <taxon>Stramenopiles</taxon>
        <taxon>Oomycota</taxon>
        <taxon>Peronosporomycetes</taxon>
        <taxon>Peronosporales</taxon>
        <taxon>Peronosporaceae</taxon>
        <taxon>Phytophthora</taxon>
    </lineage>
</organism>
<keyword evidence="8" id="KW-0694">RNA-binding</keyword>
<dbReference type="GO" id="GO:0005634">
    <property type="term" value="C:nucleus"/>
    <property type="evidence" value="ECO:0007669"/>
    <property type="project" value="UniProtKB-SubCell"/>
</dbReference>
<feature type="region of interest" description="Disordered" evidence="10">
    <location>
        <begin position="1"/>
        <end position="83"/>
    </location>
</feature>
<evidence type="ECO:0000313" key="14">
    <source>
        <dbReference type="Proteomes" id="UP000736787"/>
    </source>
</evidence>
<dbReference type="EMBL" id="RCMK01000758">
    <property type="protein sequence ID" value="KAG2913393.1"/>
    <property type="molecule type" value="Genomic_DNA"/>
</dbReference>
<dbReference type="CDD" id="cd09232">
    <property type="entry name" value="Snurportin-1_C"/>
    <property type="match status" value="1"/>
</dbReference>
<name>A0A8T1C286_9STRA</name>
<dbReference type="PANTHER" id="PTHR13403:SF6">
    <property type="entry name" value="SNURPORTIN-1"/>
    <property type="match status" value="1"/>
</dbReference>
<evidence type="ECO:0000256" key="8">
    <source>
        <dbReference type="ARBA" id="ARBA00022884"/>
    </source>
</evidence>
<dbReference type="Proteomes" id="UP000774804">
    <property type="component" value="Unassembled WGS sequence"/>
</dbReference>
<comment type="similarity">
    <text evidence="4">Belongs to the snurportin family.</text>
</comment>
<dbReference type="AlphaFoldDB" id="A0A8T1C286"/>
<keyword evidence="7" id="KW-0963">Cytoplasm</keyword>
<keyword evidence="6" id="KW-0813">Transport</keyword>
<evidence type="ECO:0000256" key="10">
    <source>
        <dbReference type="SAM" id="MobiDB-lite"/>
    </source>
</evidence>
<dbReference type="Pfam" id="PF21974">
    <property type="entry name" value="SPN1_m3Gcap_bd"/>
    <property type="match status" value="1"/>
</dbReference>
<evidence type="ECO:0000256" key="6">
    <source>
        <dbReference type="ARBA" id="ARBA00022448"/>
    </source>
</evidence>
<dbReference type="Gene3D" id="3.30.470.30">
    <property type="entry name" value="DNA ligase/mRNA capping enzyme"/>
    <property type="match status" value="1"/>
</dbReference>
<accession>A0A8T1C286</accession>
<evidence type="ECO:0000256" key="2">
    <source>
        <dbReference type="ARBA" id="ARBA00004123"/>
    </source>
</evidence>
<dbReference type="GO" id="GO:0061015">
    <property type="term" value="P:snRNA import into nucleus"/>
    <property type="evidence" value="ECO:0007669"/>
    <property type="project" value="InterPro"/>
</dbReference>
<keyword evidence="9" id="KW-0539">Nucleus</keyword>
<feature type="domain" description="Snurportin-1 m3G cap-binding" evidence="11">
    <location>
        <begin position="87"/>
        <end position="267"/>
    </location>
</feature>
<comment type="function">
    <text evidence="1">Functions as an U snRNP-specific nuclear import adapter. Involved in the trimethylguanosine (m3G)-cap-dependent nuclear import of U snRNPs. Binds specifically to the terminal m3G-cap U snRNAs.</text>
</comment>
<dbReference type="GO" id="GO:0005737">
    <property type="term" value="C:cytoplasm"/>
    <property type="evidence" value="ECO:0007669"/>
    <property type="project" value="UniProtKB-SubCell"/>
</dbReference>
<protein>
    <recommendedName>
        <fullName evidence="5">Snurportin-1</fullName>
    </recommendedName>
</protein>
<dbReference type="GO" id="GO:0003723">
    <property type="term" value="F:RNA binding"/>
    <property type="evidence" value="ECO:0007669"/>
    <property type="project" value="UniProtKB-KW"/>
</dbReference>
<sequence length="449" mass="50329">MLRRTAIKRQPWTKDAAARRQATLAQQRQARQDLTAHARQLAQQQEPPSPRGSGEDAQPMDGVTSAASKRRTREERVKQRREHFSKQLMTPEWLIDVPRDLNGSGSALGEGWYVLPRPEGKRCLVVANGGNTIARIPSGSILKKFPSALPCGSHKTNKSNDGYCILDCIFQEQDETFYVLDVMCWKGYLLYNCTTEFRLYWMRDKLSEGATATVTSANPFRFLPIPCYESDQAGIMAAYATTYPFLKDGLLFYMKAGHYEMGLSPLALVWKDTNTSRFFVYSANPSIVLRFEGENEFVTLEGIVLFTADQDFIQQHELSEGDLASFSFEQHEVDENQTPHLTGLAFVKRCSPQRALPDSWTKILFQYNARWGGVPIERILEATHAPTTELNVLCLVGDAVPCFLQASLRSVRLPMERVLGVMAVGDLSSTLLGVLHRIQLAVVAAAALR</sequence>
<dbReference type="InterPro" id="IPR047857">
    <property type="entry name" value="Snurportin1_C"/>
</dbReference>